<dbReference type="GO" id="GO:0006783">
    <property type="term" value="P:heme biosynthetic process"/>
    <property type="evidence" value="ECO:0007669"/>
    <property type="project" value="UniProtKB-UniRule"/>
</dbReference>
<gene>
    <name evidence="14" type="ORF">BCV72DRAFT_334032</name>
</gene>
<keyword evidence="10 12" id="KW-0456">Lyase</keyword>
<reference evidence="14" key="1">
    <citation type="journal article" date="2016" name="Proc. Natl. Acad. Sci. U.S.A.">
        <title>Lipid metabolic changes in an early divergent fungus govern the establishment of a mutualistic symbiosis with endobacteria.</title>
        <authorList>
            <person name="Lastovetsky O.A."/>
            <person name="Gaspar M.L."/>
            <person name="Mondo S.J."/>
            <person name="LaButti K.M."/>
            <person name="Sandor L."/>
            <person name="Grigoriev I.V."/>
            <person name="Henry S.A."/>
            <person name="Pawlowska T.E."/>
        </authorList>
    </citation>
    <scope>NUCLEOTIDE SEQUENCE [LARGE SCALE GENOMIC DNA]</scope>
    <source>
        <strain evidence="14">ATCC 52814</strain>
    </source>
</reference>
<dbReference type="PANTHER" id="PTHR11108">
    <property type="entry name" value="FERROCHELATASE"/>
    <property type="match status" value="1"/>
</dbReference>
<dbReference type="UniPathway" id="UPA00252">
    <property type="reaction ID" value="UER00325"/>
</dbReference>
<dbReference type="CDD" id="cd03411">
    <property type="entry name" value="Ferrochelatase_N"/>
    <property type="match status" value="1"/>
</dbReference>
<evidence type="ECO:0000256" key="11">
    <source>
        <dbReference type="ARBA" id="ARBA00023244"/>
    </source>
</evidence>
<comment type="function">
    <text evidence="12">Catalyzes the ferrous insertion into protoporphyrin IX.</text>
</comment>
<dbReference type="PROSITE" id="PS00534">
    <property type="entry name" value="FERROCHELATASE"/>
    <property type="match status" value="1"/>
</dbReference>
<feature type="region of interest" description="Disordered" evidence="13">
    <location>
        <begin position="1"/>
        <end position="24"/>
    </location>
</feature>
<dbReference type="Pfam" id="PF00762">
    <property type="entry name" value="Ferrochelatase"/>
    <property type="match status" value="1"/>
</dbReference>
<evidence type="ECO:0000256" key="12">
    <source>
        <dbReference type="RuleBase" id="RU000607"/>
    </source>
</evidence>
<dbReference type="InterPro" id="IPR033659">
    <property type="entry name" value="Ferrochelatase_N"/>
</dbReference>
<dbReference type="NCBIfam" id="TIGR00109">
    <property type="entry name" value="hemH"/>
    <property type="match status" value="1"/>
</dbReference>
<keyword evidence="4 12" id="KW-0999">Mitochondrion inner membrane</keyword>
<evidence type="ECO:0000313" key="14">
    <source>
        <dbReference type="EMBL" id="ORE08988.1"/>
    </source>
</evidence>
<keyword evidence="6 12" id="KW-0408">Iron</keyword>
<accession>A0A1X0RAT8</accession>
<comment type="pathway">
    <text evidence="2 12">Porphyrin-containing compound metabolism; protoheme biosynthesis; protoheme from protoporphyrin-IX: step 1/1.</text>
</comment>
<evidence type="ECO:0000256" key="8">
    <source>
        <dbReference type="ARBA" id="ARBA00023133"/>
    </source>
</evidence>
<protein>
    <recommendedName>
        <fullName evidence="12">Ferrochelatase</fullName>
        <ecNumber evidence="12">4.98.1.1</ecNumber>
    </recommendedName>
</protein>
<dbReference type="AlphaFoldDB" id="A0A1X0RAT8"/>
<dbReference type="EMBL" id="KV921881">
    <property type="protein sequence ID" value="ORE08988.1"/>
    <property type="molecule type" value="Genomic_DNA"/>
</dbReference>
<dbReference type="HAMAP" id="MF_00323">
    <property type="entry name" value="Ferrochelatase"/>
    <property type="match status" value="1"/>
</dbReference>
<evidence type="ECO:0000256" key="1">
    <source>
        <dbReference type="ARBA" id="ARBA00004443"/>
    </source>
</evidence>
<dbReference type="VEuPathDB" id="FungiDB:BCV72DRAFT_334032"/>
<evidence type="ECO:0000256" key="6">
    <source>
        <dbReference type="ARBA" id="ARBA00023004"/>
    </source>
</evidence>
<comment type="subcellular location">
    <subcellularLocation>
        <location evidence="1">Mitochondrion inner membrane</location>
        <topology evidence="1">Peripheral membrane protein</topology>
        <orientation evidence="1">Matrix side</orientation>
    </subcellularLocation>
</comment>
<dbReference type="OrthoDB" id="1323at2759"/>
<dbReference type="Proteomes" id="UP000242414">
    <property type="component" value="Unassembled WGS sequence"/>
</dbReference>
<name>A0A1X0RAT8_RHIZD</name>
<dbReference type="SUPFAM" id="SSF53800">
    <property type="entry name" value="Chelatase"/>
    <property type="match status" value="1"/>
</dbReference>
<keyword evidence="9" id="KW-0472">Membrane</keyword>
<evidence type="ECO:0000256" key="5">
    <source>
        <dbReference type="ARBA" id="ARBA00022946"/>
    </source>
</evidence>
<evidence type="ECO:0000256" key="3">
    <source>
        <dbReference type="ARBA" id="ARBA00007718"/>
    </source>
</evidence>
<dbReference type="GO" id="GO:0004325">
    <property type="term" value="F:ferrochelatase activity"/>
    <property type="evidence" value="ECO:0007669"/>
    <property type="project" value="UniProtKB-UniRule"/>
</dbReference>
<dbReference type="EC" id="4.98.1.1" evidence="12"/>
<evidence type="ECO:0000256" key="4">
    <source>
        <dbReference type="ARBA" id="ARBA00022792"/>
    </source>
</evidence>
<dbReference type="CDD" id="cd00419">
    <property type="entry name" value="Ferrochelatase_C"/>
    <property type="match status" value="1"/>
</dbReference>
<evidence type="ECO:0000256" key="10">
    <source>
        <dbReference type="ARBA" id="ARBA00023239"/>
    </source>
</evidence>
<comment type="similarity">
    <text evidence="3 12">Belongs to the ferrochelatase family.</text>
</comment>
<dbReference type="InterPro" id="IPR033644">
    <property type="entry name" value="Ferrochelatase_C"/>
</dbReference>
<keyword evidence="5" id="KW-0809">Transit peptide</keyword>
<dbReference type="PANTHER" id="PTHR11108:SF1">
    <property type="entry name" value="FERROCHELATASE, MITOCHONDRIAL"/>
    <property type="match status" value="1"/>
</dbReference>
<proteinExistence type="inferred from homology"/>
<dbReference type="Gene3D" id="3.40.50.1400">
    <property type="match status" value="2"/>
</dbReference>
<keyword evidence="8 12" id="KW-0350">Heme biosynthesis</keyword>
<keyword evidence="7" id="KW-0496">Mitochondrion</keyword>
<dbReference type="GO" id="GO:0005743">
    <property type="term" value="C:mitochondrial inner membrane"/>
    <property type="evidence" value="ECO:0007669"/>
    <property type="project" value="UniProtKB-SubCell"/>
</dbReference>
<keyword evidence="11 12" id="KW-0627">Porphyrin biosynthesis</keyword>
<sequence length="478" mass="54012">MPQEQSHGQAFNDCTQPKQIPNRKEGNTYSFFPLLMKYSPTAVILTNMGGPKTIDDVQGFLLNLFSDRDIMQFPFQSVAAKFISTRRTPKIKEQYQAIGGGSPILYWTRKQGEAMEKLLDTISPETAPHKHYIAFRYVEPFTKDALEEMKKDRVQRAIVFSQYPQYSCSTTGSSLNELHRRIKELGMDKDIKWSIIDRWPTHPGFIDATVHKIEQKLAEYEPEERKDAIIMFSAHSLPMSVVNKGDPYPAEVAATVDRVMSKLGNKYPYRLCWQSQVGPKAWLGPQTSDALKGFAKAGRKNIVVVPIAFTSDHIETLFELDQEYASEAKELGITGWKRVDALNDEPLFVKAMANIVKEHIDKGEVVSKQWPLQCPGCDFDTCGHSHNLVKVTATSSLAEAVASSNSDELLAADILYTLTSRLITRENKKRMLEDTFAHKYLDAISETIFGSECRFRHDCSGTSDEDDDGQNHNDENHS</sequence>
<evidence type="ECO:0000256" key="2">
    <source>
        <dbReference type="ARBA" id="ARBA00004943"/>
    </source>
</evidence>
<dbReference type="InterPro" id="IPR001015">
    <property type="entry name" value="Ferrochelatase"/>
</dbReference>
<evidence type="ECO:0000256" key="9">
    <source>
        <dbReference type="ARBA" id="ARBA00023136"/>
    </source>
</evidence>
<feature type="compositionally biased region" description="Polar residues" evidence="13">
    <location>
        <begin position="1"/>
        <end position="19"/>
    </location>
</feature>
<evidence type="ECO:0000256" key="13">
    <source>
        <dbReference type="SAM" id="MobiDB-lite"/>
    </source>
</evidence>
<dbReference type="FunFam" id="3.40.50.1400:FF:000003">
    <property type="entry name" value="Ferrochelatase"/>
    <property type="match status" value="1"/>
</dbReference>
<evidence type="ECO:0000256" key="7">
    <source>
        <dbReference type="ARBA" id="ARBA00023128"/>
    </source>
</evidence>
<dbReference type="InterPro" id="IPR019772">
    <property type="entry name" value="Ferrochelatase_AS"/>
</dbReference>
<organism evidence="14">
    <name type="scientific">Rhizopus microsporus var. microsporus</name>
    <dbReference type="NCBI Taxonomy" id="86635"/>
    <lineage>
        <taxon>Eukaryota</taxon>
        <taxon>Fungi</taxon>
        <taxon>Fungi incertae sedis</taxon>
        <taxon>Mucoromycota</taxon>
        <taxon>Mucoromycotina</taxon>
        <taxon>Mucoromycetes</taxon>
        <taxon>Mucorales</taxon>
        <taxon>Mucorineae</taxon>
        <taxon>Rhizopodaceae</taxon>
        <taxon>Rhizopus</taxon>
    </lineage>
</organism>
<comment type="catalytic activity">
    <reaction evidence="12">
        <text>heme b + 2 H(+) = protoporphyrin IX + Fe(2+)</text>
        <dbReference type="Rhea" id="RHEA:22584"/>
        <dbReference type="ChEBI" id="CHEBI:15378"/>
        <dbReference type="ChEBI" id="CHEBI:29033"/>
        <dbReference type="ChEBI" id="CHEBI:57306"/>
        <dbReference type="ChEBI" id="CHEBI:60344"/>
        <dbReference type="EC" id="4.98.1.1"/>
    </reaction>
</comment>